<dbReference type="SUPFAM" id="SSF55961">
    <property type="entry name" value="Bet v1-like"/>
    <property type="match status" value="1"/>
</dbReference>
<sequence>MYPERFKNVKITGGVDGSVGCVKLWDYFAEGGTLQSIELVADRIDDRERSITYKAQGGSIIGEQGYTQFQFTIAPRVGVVRWTVHYEKGSSSQKNPRDATRFAVQVTEMVDSSLV</sequence>
<reference evidence="2" key="1">
    <citation type="submission" date="2023-05" db="EMBL/GenBank/DDBJ databases">
        <authorList>
            <person name="Huff M."/>
        </authorList>
    </citation>
    <scope>NUCLEOTIDE SEQUENCE</scope>
</reference>
<dbReference type="GO" id="GO:0006952">
    <property type="term" value="P:defense response"/>
    <property type="evidence" value="ECO:0007669"/>
    <property type="project" value="InterPro"/>
</dbReference>
<dbReference type="InterPro" id="IPR000916">
    <property type="entry name" value="Bet_v_I/MLP"/>
</dbReference>
<dbReference type="Pfam" id="PF00407">
    <property type="entry name" value="Bet_v_1"/>
    <property type="match status" value="1"/>
</dbReference>
<proteinExistence type="predicted"/>
<protein>
    <recommendedName>
        <fullName evidence="1">Bet v I/Major latex protein domain-containing protein</fullName>
    </recommendedName>
</protein>
<name>A0AAD1YMP9_9LAMI</name>
<evidence type="ECO:0000259" key="1">
    <source>
        <dbReference type="Pfam" id="PF00407"/>
    </source>
</evidence>
<evidence type="ECO:0000313" key="3">
    <source>
        <dbReference type="Proteomes" id="UP000834106"/>
    </source>
</evidence>
<dbReference type="InterPro" id="IPR051761">
    <property type="entry name" value="MLP-like_ligand-binding"/>
</dbReference>
<feature type="domain" description="Bet v I/Major latex protein" evidence="1">
    <location>
        <begin position="3"/>
        <end position="114"/>
    </location>
</feature>
<dbReference type="EMBL" id="OU503036">
    <property type="protein sequence ID" value="CAI9752958.1"/>
    <property type="molecule type" value="Genomic_DNA"/>
</dbReference>
<evidence type="ECO:0000313" key="2">
    <source>
        <dbReference type="EMBL" id="CAI9752958.1"/>
    </source>
</evidence>
<gene>
    <name evidence="2" type="ORF">FPE_LOCUS389</name>
</gene>
<accession>A0AAD1YMP9</accession>
<keyword evidence="3" id="KW-1185">Reference proteome</keyword>
<dbReference type="AlphaFoldDB" id="A0AAD1YMP9"/>
<dbReference type="PANTHER" id="PTHR31907">
    <property type="entry name" value="MLP-LIKE PROTEIN 423"/>
    <property type="match status" value="1"/>
</dbReference>
<dbReference type="InterPro" id="IPR023393">
    <property type="entry name" value="START-like_dom_sf"/>
</dbReference>
<dbReference type="Gene3D" id="3.30.530.20">
    <property type="match status" value="1"/>
</dbReference>
<organism evidence="2 3">
    <name type="scientific">Fraxinus pennsylvanica</name>
    <dbReference type="NCBI Taxonomy" id="56036"/>
    <lineage>
        <taxon>Eukaryota</taxon>
        <taxon>Viridiplantae</taxon>
        <taxon>Streptophyta</taxon>
        <taxon>Embryophyta</taxon>
        <taxon>Tracheophyta</taxon>
        <taxon>Spermatophyta</taxon>
        <taxon>Magnoliopsida</taxon>
        <taxon>eudicotyledons</taxon>
        <taxon>Gunneridae</taxon>
        <taxon>Pentapetalae</taxon>
        <taxon>asterids</taxon>
        <taxon>lamiids</taxon>
        <taxon>Lamiales</taxon>
        <taxon>Oleaceae</taxon>
        <taxon>Oleeae</taxon>
        <taxon>Fraxinus</taxon>
    </lineage>
</organism>
<dbReference type="Proteomes" id="UP000834106">
    <property type="component" value="Chromosome 1"/>
</dbReference>